<keyword evidence="1" id="KW-0472">Membrane</keyword>
<accession>A0A6B9FBH4</accession>
<dbReference type="InterPro" id="IPR036737">
    <property type="entry name" value="OmpA-like_sf"/>
</dbReference>
<feature type="compositionally biased region" description="Basic and acidic residues" evidence="2">
    <location>
        <begin position="105"/>
        <end position="116"/>
    </location>
</feature>
<gene>
    <name evidence="5" type="ORF">MMSR116_02965</name>
</gene>
<dbReference type="OrthoDB" id="9792021at2"/>
<dbReference type="PANTHER" id="PTHR30329">
    <property type="entry name" value="STATOR ELEMENT OF FLAGELLAR MOTOR COMPLEX"/>
    <property type="match status" value="1"/>
</dbReference>
<dbReference type="InterPro" id="IPR050330">
    <property type="entry name" value="Bact_OuterMem_StrucFunc"/>
</dbReference>
<evidence type="ECO:0000313" key="5">
    <source>
        <dbReference type="EMBL" id="QGY00971.1"/>
    </source>
</evidence>
<protein>
    <submittedName>
        <fullName evidence="5">OmpA family protein</fullName>
    </submittedName>
</protein>
<dbReference type="PANTHER" id="PTHR30329:SF21">
    <property type="entry name" value="LIPOPROTEIN YIAD-RELATED"/>
    <property type="match status" value="1"/>
</dbReference>
<dbReference type="Proteomes" id="UP000012488">
    <property type="component" value="Chromosome"/>
</dbReference>
<feature type="compositionally biased region" description="Basic and acidic residues" evidence="2">
    <location>
        <begin position="71"/>
        <end position="81"/>
    </location>
</feature>
<proteinExistence type="predicted"/>
<evidence type="ECO:0000256" key="2">
    <source>
        <dbReference type="SAM" id="MobiDB-lite"/>
    </source>
</evidence>
<feature type="compositionally biased region" description="Low complexity" evidence="2">
    <location>
        <begin position="359"/>
        <end position="371"/>
    </location>
</feature>
<dbReference type="EMBL" id="CP043538">
    <property type="protein sequence ID" value="QGY00971.1"/>
    <property type="molecule type" value="Genomic_DNA"/>
</dbReference>
<evidence type="ECO:0000259" key="4">
    <source>
        <dbReference type="PROSITE" id="PS51123"/>
    </source>
</evidence>
<dbReference type="AlphaFoldDB" id="A0A6B9FBH4"/>
<dbReference type="Pfam" id="PF00691">
    <property type="entry name" value="OmpA"/>
    <property type="match status" value="1"/>
</dbReference>
<evidence type="ECO:0000256" key="1">
    <source>
        <dbReference type="PROSITE-ProRule" id="PRU00473"/>
    </source>
</evidence>
<name>A0A6B9FBH4_9HYPH</name>
<feature type="region of interest" description="Disordered" evidence="2">
    <location>
        <begin position="18"/>
        <end position="414"/>
    </location>
</feature>
<dbReference type="GO" id="GO:0016020">
    <property type="term" value="C:membrane"/>
    <property type="evidence" value="ECO:0007669"/>
    <property type="project" value="UniProtKB-UniRule"/>
</dbReference>
<feature type="compositionally biased region" description="Polar residues" evidence="2">
    <location>
        <begin position="277"/>
        <end position="289"/>
    </location>
</feature>
<dbReference type="Gene3D" id="3.30.1330.60">
    <property type="entry name" value="OmpA-like domain"/>
    <property type="match status" value="1"/>
</dbReference>
<reference evidence="5 6" key="2">
    <citation type="journal article" date="2013" name="Genome Announc.">
        <title>Draft Genome Sequence of Methylobacterium mesophilicum Strain SR1.6/6, Isolated from Citrus sinensis.</title>
        <authorList>
            <person name="Marinho Almeida D."/>
            <person name="Dini-Andreote F."/>
            <person name="Camargo Neves A.A."/>
            <person name="Juca Ramos R.T."/>
            <person name="Andreote F.D."/>
            <person name="Carneiro A.R."/>
            <person name="Oliveira de Souza Lima A."/>
            <person name="Caracciolo Gomes de Sa P.H."/>
            <person name="Ribeiro Barbosa M.S."/>
            <person name="Araujo W.L."/>
            <person name="Silva A."/>
        </authorList>
    </citation>
    <scope>NUCLEOTIDE SEQUENCE [LARGE SCALE GENOMIC DNA]</scope>
    <source>
        <strain evidence="5 6">SR1.6/6</strain>
    </source>
</reference>
<dbReference type="KEGG" id="mmes:MMSR116_02965"/>
<evidence type="ECO:0000313" key="6">
    <source>
        <dbReference type="Proteomes" id="UP000012488"/>
    </source>
</evidence>
<feature type="compositionally biased region" description="Basic and acidic residues" evidence="2">
    <location>
        <begin position="124"/>
        <end position="144"/>
    </location>
</feature>
<dbReference type="CDD" id="cd07185">
    <property type="entry name" value="OmpA_C-like"/>
    <property type="match status" value="1"/>
</dbReference>
<evidence type="ECO:0000256" key="3">
    <source>
        <dbReference type="SAM" id="SignalP"/>
    </source>
</evidence>
<dbReference type="SUPFAM" id="SSF103088">
    <property type="entry name" value="OmpA-like"/>
    <property type="match status" value="1"/>
</dbReference>
<dbReference type="RefSeq" id="WP_010683829.1">
    <property type="nucleotide sequence ID" value="NZ_CP043538.1"/>
</dbReference>
<dbReference type="InterPro" id="IPR006665">
    <property type="entry name" value="OmpA-like"/>
</dbReference>
<feature type="signal peptide" evidence="3">
    <location>
        <begin position="1"/>
        <end position="25"/>
    </location>
</feature>
<feature type="compositionally biased region" description="Basic and acidic residues" evidence="2">
    <location>
        <begin position="209"/>
        <end position="220"/>
    </location>
</feature>
<dbReference type="PROSITE" id="PS51123">
    <property type="entry name" value="OMPA_2"/>
    <property type="match status" value="1"/>
</dbReference>
<organism evidence="5 6">
    <name type="scientific">Methylobacterium mesophilicum SR1.6/6</name>
    <dbReference type="NCBI Taxonomy" id="908290"/>
    <lineage>
        <taxon>Bacteria</taxon>
        <taxon>Pseudomonadati</taxon>
        <taxon>Pseudomonadota</taxon>
        <taxon>Alphaproteobacteria</taxon>
        <taxon>Hyphomicrobiales</taxon>
        <taxon>Methylobacteriaceae</taxon>
        <taxon>Methylobacterium</taxon>
    </lineage>
</organism>
<feature type="domain" description="OmpA-like" evidence="4">
    <location>
        <begin position="583"/>
        <end position="708"/>
    </location>
</feature>
<feature type="chain" id="PRO_5025528598" evidence="3">
    <location>
        <begin position="26"/>
        <end position="715"/>
    </location>
</feature>
<sequence>MRLLRLLLLTGTVIPGLTLTQPAGAAPGRILLAQGGPDERGPRGGEPPHGGPRQERAPQERPGPPPGPPAGRERPEPRPERAAPPPAARERPEPPAQRQPQAEPPARERAPERRPEPPAPRAPAPDRQERQQEPRPERQQRQPDRPASGAQERAAPDRPAPARRQAPDQDEAPAPSARPNAERPASPPQPRQAPDRDRPAPDSTPNRPGARDAAPDREPSGQRQGGPGAAPRDAQPDTRPNGRPDARPPAPNAAPSPAPSPAPNAAPGAPGRPVQRQDAQPENRSQPAGPNTGPGAEQGRPTPPNMAPGVPGRPVQRQDVQPEGRPQPNAGPAAEPGRPVAPNMAPGVPGRPFQPPGQAPAAGQAPVGVAPPAQPGPGGPGPNGAGRPGDRGDFNAPGQPGYVPGGFRQNDDVRDYEQVRRDRREYSEGGRTFYREPGRIIVRDRDGYLIRHDENERFRDLDPRGYRYERRGSDYYSFIDRPGGEQIVTVTDDDGRMLRRYRRFRDGREVLIIDNSYAGPPRPIYDDVVVLPPPDIRIPRDRYVVEYDRADEGTVYEALTAPPVVAVDRRYTLDQIRYSPDLRARMRSVDIDTINFDTGSFTVTPDQAARLSVIAAAINKAIRANPQEVFLIEGYTDAVGSDIDNLSLSDRRAQSVATVLTQQFQVPPENLTTQGYGEQYLKVNTQGPSRENRRVTVRRITPLLQQGSGQAPPPR</sequence>
<feature type="compositionally biased region" description="Pro residues" evidence="2">
    <location>
        <begin position="247"/>
        <end position="264"/>
    </location>
</feature>
<feature type="compositionally biased region" description="Basic and acidic residues" evidence="2">
    <location>
        <begin position="234"/>
        <end position="246"/>
    </location>
</feature>
<reference evidence="5 6" key="1">
    <citation type="journal article" date="2012" name="Genet. Mol. Biol.">
        <title>Analysis of 16S rRNA and mxaF genes revealing insights into Methylobacterium niche-specific plant association.</title>
        <authorList>
            <person name="Dourado M.N."/>
            <person name="Andreote F.D."/>
            <person name="Dini-Andreote F."/>
            <person name="Conti R."/>
            <person name="Araujo J.M."/>
            <person name="Araujo W.L."/>
        </authorList>
    </citation>
    <scope>NUCLEOTIDE SEQUENCE [LARGE SCALE GENOMIC DNA]</scope>
    <source>
        <strain evidence="5 6">SR1.6/6</strain>
    </source>
</reference>
<keyword evidence="3" id="KW-0732">Signal</keyword>